<keyword evidence="1" id="KW-0378">Hydrolase</keyword>
<dbReference type="AlphaFoldDB" id="A0A6N2LTD8"/>
<feature type="domain" description="Glycoside hydrolase family 3 C-terminal" evidence="3">
    <location>
        <begin position="2"/>
        <end position="66"/>
    </location>
</feature>
<dbReference type="Gene3D" id="3.40.50.1700">
    <property type="entry name" value="Glycoside hydrolase family 3 C-terminal domain"/>
    <property type="match status" value="2"/>
</dbReference>
<dbReference type="PANTHER" id="PTHR42721:SF11">
    <property type="entry name" value="BETA-D-XYLOSIDASE 5-RELATED"/>
    <property type="match status" value="1"/>
</dbReference>
<dbReference type="InterPro" id="IPR036881">
    <property type="entry name" value="Glyco_hydro_3_C_sf"/>
</dbReference>
<reference evidence="4" key="1">
    <citation type="submission" date="2019-03" db="EMBL/GenBank/DDBJ databases">
        <authorList>
            <person name="Mank J."/>
            <person name="Almeida P."/>
        </authorList>
    </citation>
    <scope>NUCLEOTIDE SEQUENCE</scope>
    <source>
        <strain evidence="4">78183</strain>
    </source>
</reference>
<dbReference type="InterPro" id="IPR044993">
    <property type="entry name" value="BXL"/>
</dbReference>
<dbReference type="GO" id="GO:0045493">
    <property type="term" value="P:xylan catabolic process"/>
    <property type="evidence" value="ECO:0007669"/>
    <property type="project" value="InterPro"/>
</dbReference>
<evidence type="ECO:0000259" key="3">
    <source>
        <dbReference type="Pfam" id="PF01915"/>
    </source>
</evidence>
<protein>
    <recommendedName>
        <fullName evidence="3">Glycoside hydrolase family 3 C-terminal domain-containing protein</fullName>
    </recommendedName>
</protein>
<keyword evidence="2" id="KW-0326">Glycosidase</keyword>
<dbReference type="SUPFAM" id="SSF52279">
    <property type="entry name" value="Beta-D-glucan exohydrolase, C-terminal domain"/>
    <property type="match status" value="1"/>
</dbReference>
<dbReference type="GO" id="GO:0046556">
    <property type="term" value="F:alpha-L-arabinofuranosidase activity"/>
    <property type="evidence" value="ECO:0007669"/>
    <property type="project" value="TreeGrafter"/>
</dbReference>
<dbReference type="GO" id="GO:0009044">
    <property type="term" value="F:xylan 1,4-beta-xylosidase activity"/>
    <property type="evidence" value="ECO:0007669"/>
    <property type="project" value="InterPro"/>
</dbReference>
<sequence length="186" mass="20714">MEAAKKADATIIFAGIDLSVEAESLDRDDLLLPGYQTQLINQVASVANGPVVLVLMSAGGVDISFAKRNEISRGRLPLTWHEADYVDMLPMTSMPLRPIDSLGYPGRTYKFFNGSTVYPFGYGLSYTQFTYNLTSSTRSLDIKLEKYQYCHDLGYKMARSNLPAPRSELIIPSIMIGLNSKLRSRM</sequence>
<dbReference type="GO" id="GO:0031222">
    <property type="term" value="P:arabinan catabolic process"/>
    <property type="evidence" value="ECO:0007669"/>
    <property type="project" value="TreeGrafter"/>
</dbReference>
<organism evidence="4">
    <name type="scientific">Salix viminalis</name>
    <name type="common">Common osier</name>
    <name type="synonym">Basket willow</name>
    <dbReference type="NCBI Taxonomy" id="40686"/>
    <lineage>
        <taxon>Eukaryota</taxon>
        <taxon>Viridiplantae</taxon>
        <taxon>Streptophyta</taxon>
        <taxon>Embryophyta</taxon>
        <taxon>Tracheophyta</taxon>
        <taxon>Spermatophyta</taxon>
        <taxon>Magnoliopsida</taxon>
        <taxon>eudicotyledons</taxon>
        <taxon>Gunneridae</taxon>
        <taxon>Pentapetalae</taxon>
        <taxon>rosids</taxon>
        <taxon>fabids</taxon>
        <taxon>Malpighiales</taxon>
        <taxon>Salicaceae</taxon>
        <taxon>Saliceae</taxon>
        <taxon>Salix</taxon>
    </lineage>
</organism>
<gene>
    <name evidence="4" type="ORF">SVIM_LOCUS275137</name>
</gene>
<dbReference type="EMBL" id="CAADRP010001606">
    <property type="protein sequence ID" value="VFU44629.1"/>
    <property type="molecule type" value="Genomic_DNA"/>
</dbReference>
<proteinExistence type="predicted"/>
<dbReference type="Pfam" id="PF01915">
    <property type="entry name" value="Glyco_hydro_3_C"/>
    <property type="match status" value="1"/>
</dbReference>
<evidence type="ECO:0000256" key="2">
    <source>
        <dbReference type="ARBA" id="ARBA00023295"/>
    </source>
</evidence>
<dbReference type="PANTHER" id="PTHR42721">
    <property type="entry name" value="SUGAR HYDROLASE-RELATED"/>
    <property type="match status" value="1"/>
</dbReference>
<accession>A0A6N2LTD8</accession>
<name>A0A6N2LTD8_SALVM</name>
<dbReference type="InterPro" id="IPR002772">
    <property type="entry name" value="Glyco_hydro_3_C"/>
</dbReference>
<evidence type="ECO:0000313" key="4">
    <source>
        <dbReference type="EMBL" id="VFU44629.1"/>
    </source>
</evidence>
<evidence type="ECO:0000256" key="1">
    <source>
        <dbReference type="ARBA" id="ARBA00022801"/>
    </source>
</evidence>